<protein>
    <submittedName>
        <fullName evidence="3">Helix-turn-helix domain-containing protein</fullName>
    </submittedName>
</protein>
<dbReference type="OrthoDB" id="5584941at2"/>
<evidence type="ECO:0000313" key="3">
    <source>
        <dbReference type="EMBL" id="KAA9085015.1"/>
    </source>
</evidence>
<dbReference type="PROSITE" id="PS50943">
    <property type="entry name" value="HTH_CROC1"/>
    <property type="match status" value="1"/>
</dbReference>
<dbReference type="PANTHER" id="PTHR46797">
    <property type="entry name" value="HTH-TYPE TRANSCRIPTIONAL REGULATOR"/>
    <property type="match status" value="1"/>
</dbReference>
<keyword evidence="4" id="KW-1185">Reference proteome</keyword>
<dbReference type="InterPro" id="IPR011051">
    <property type="entry name" value="RmlC_Cupin_sf"/>
</dbReference>
<dbReference type="Proteomes" id="UP000327039">
    <property type="component" value="Unassembled WGS sequence"/>
</dbReference>
<dbReference type="EMBL" id="VYRZ01000003">
    <property type="protein sequence ID" value="KAA9085015.1"/>
    <property type="molecule type" value="Genomic_DNA"/>
</dbReference>
<dbReference type="SMART" id="SM00530">
    <property type="entry name" value="HTH_XRE"/>
    <property type="match status" value="1"/>
</dbReference>
<accession>A0A5J5IQ55</accession>
<dbReference type="CDD" id="cd00093">
    <property type="entry name" value="HTH_XRE"/>
    <property type="match status" value="1"/>
</dbReference>
<gene>
    <name evidence="3" type="ORF">F6B42_10920</name>
</gene>
<dbReference type="SUPFAM" id="SSF51182">
    <property type="entry name" value="RmlC-like cupins"/>
    <property type="match status" value="1"/>
</dbReference>
<evidence type="ECO:0000313" key="4">
    <source>
        <dbReference type="Proteomes" id="UP000327039"/>
    </source>
</evidence>
<name>A0A5J5IQ55_9MICO</name>
<dbReference type="PANTHER" id="PTHR46797:SF1">
    <property type="entry name" value="METHYLPHOSPHONATE SYNTHASE"/>
    <property type="match status" value="1"/>
</dbReference>
<dbReference type="GO" id="GO:0003677">
    <property type="term" value="F:DNA binding"/>
    <property type="evidence" value="ECO:0007669"/>
    <property type="project" value="UniProtKB-KW"/>
</dbReference>
<feature type="domain" description="HTH cro/C1-type" evidence="2">
    <location>
        <begin position="20"/>
        <end position="74"/>
    </location>
</feature>
<dbReference type="InterPro" id="IPR014710">
    <property type="entry name" value="RmlC-like_jellyroll"/>
</dbReference>
<dbReference type="InterPro" id="IPR010982">
    <property type="entry name" value="Lambda_DNA-bd_dom_sf"/>
</dbReference>
<proteinExistence type="predicted"/>
<dbReference type="GO" id="GO:0005829">
    <property type="term" value="C:cytosol"/>
    <property type="evidence" value="ECO:0007669"/>
    <property type="project" value="TreeGrafter"/>
</dbReference>
<dbReference type="SUPFAM" id="SSF47413">
    <property type="entry name" value="lambda repressor-like DNA-binding domains"/>
    <property type="match status" value="1"/>
</dbReference>
<dbReference type="Pfam" id="PF01381">
    <property type="entry name" value="HTH_3"/>
    <property type="match status" value="1"/>
</dbReference>
<dbReference type="AlphaFoldDB" id="A0A5J5IQ55"/>
<dbReference type="GO" id="GO:0003700">
    <property type="term" value="F:DNA-binding transcription factor activity"/>
    <property type="evidence" value="ECO:0007669"/>
    <property type="project" value="TreeGrafter"/>
</dbReference>
<dbReference type="Pfam" id="PF07883">
    <property type="entry name" value="Cupin_2"/>
    <property type="match status" value="1"/>
</dbReference>
<dbReference type="InterPro" id="IPR050807">
    <property type="entry name" value="TransReg_Diox_bact_type"/>
</dbReference>
<organism evidence="3 4">
    <name type="scientific">Microbacterium radiodurans</name>
    <dbReference type="NCBI Taxonomy" id="661398"/>
    <lineage>
        <taxon>Bacteria</taxon>
        <taxon>Bacillati</taxon>
        <taxon>Actinomycetota</taxon>
        <taxon>Actinomycetes</taxon>
        <taxon>Micrococcales</taxon>
        <taxon>Microbacteriaceae</taxon>
        <taxon>Microbacterium</taxon>
    </lineage>
</organism>
<evidence type="ECO:0000259" key="2">
    <source>
        <dbReference type="PROSITE" id="PS50943"/>
    </source>
</evidence>
<dbReference type="InterPro" id="IPR001387">
    <property type="entry name" value="Cro/C1-type_HTH"/>
</dbReference>
<sequence>MLGTGRMPMDELAARVGANVRFLRAGSGLSLGQLAARSGVAKSTLSQIEAGTTNPTLATLEALAGALSVDVRELLASIVADAVVTVRRGSGADVSGESSVGELMQSAMVGPSVVEFHRLRLEAGTHEASPSHGAGAREHVLVESGSLEAGPVDARVVLGAGDYASYPGDRLHRFEAVGEEAASYWIVATYPRRLGE</sequence>
<dbReference type="InterPro" id="IPR013096">
    <property type="entry name" value="Cupin_2"/>
</dbReference>
<evidence type="ECO:0000256" key="1">
    <source>
        <dbReference type="ARBA" id="ARBA00023125"/>
    </source>
</evidence>
<comment type="caution">
    <text evidence="3">The sequence shown here is derived from an EMBL/GenBank/DDBJ whole genome shotgun (WGS) entry which is preliminary data.</text>
</comment>
<dbReference type="CDD" id="cd02209">
    <property type="entry name" value="cupin_XRE_C"/>
    <property type="match status" value="1"/>
</dbReference>
<dbReference type="Gene3D" id="2.60.120.10">
    <property type="entry name" value="Jelly Rolls"/>
    <property type="match status" value="1"/>
</dbReference>
<dbReference type="Gene3D" id="1.10.260.40">
    <property type="entry name" value="lambda repressor-like DNA-binding domains"/>
    <property type="match status" value="1"/>
</dbReference>
<keyword evidence="1" id="KW-0238">DNA-binding</keyword>
<reference evidence="4" key="1">
    <citation type="submission" date="2019-09" db="EMBL/GenBank/DDBJ databases">
        <title>Mumia zhuanghuii sp. nov. isolated from the intestinal contents of plateau pika (Ochotona curzoniae) in the Qinghai-Tibet plateau of China.</title>
        <authorList>
            <person name="Tian Z."/>
        </authorList>
    </citation>
    <scope>NUCLEOTIDE SEQUENCE [LARGE SCALE GENOMIC DNA]</scope>
    <source>
        <strain evidence="4">DSM 25564</strain>
    </source>
</reference>